<name>A0A7D5I3U8_9EURY</name>
<dbReference type="Gene3D" id="1.10.287.130">
    <property type="match status" value="1"/>
</dbReference>
<dbReference type="InterPro" id="IPR003661">
    <property type="entry name" value="HisK_dim/P_dom"/>
</dbReference>
<dbReference type="EMBL" id="CP058215">
    <property type="protein sequence ID" value="QLC49123.1"/>
    <property type="molecule type" value="Genomic_DNA"/>
</dbReference>
<feature type="modified residue" description="4-aspartylphosphate" evidence="2">
    <location>
        <position position="56"/>
    </location>
</feature>
<dbReference type="InterPro" id="IPR013656">
    <property type="entry name" value="PAS_4"/>
</dbReference>
<dbReference type="CDD" id="cd00075">
    <property type="entry name" value="HATPase"/>
    <property type="match status" value="1"/>
</dbReference>
<keyword evidence="1 2" id="KW-0597">Phosphoprotein</keyword>
<dbReference type="PROSITE" id="PS50110">
    <property type="entry name" value="RESPONSE_REGULATORY"/>
    <property type="match status" value="1"/>
</dbReference>
<dbReference type="PROSITE" id="PS50112">
    <property type="entry name" value="PAS"/>
    <property type="match status" value="1"/>
</dbReference>
<dbReference type="InterPro" id="IPR003594">
    <property type="entry name" value="HATPase_dom"/>
</dbReference>
<accession>A0A7D5I3U8</accession>
<organism evidence="7 8">
    <name type="scientific">Methanolobus zinderi</name>
    <dbReference type="NCBI Taxonomy" id="536044"/>
    <lineage>
        <taxon>Archaea</taxon>
        <taxon>Methanobacteriati</taxon>
        <taxon>Methanobacteriota</taxon>
        <taxon>Stenosarchaea group</taxon>
        <taxon>Methanomicrobia</taxon>
        <taxon>Methanosarcinales</taxon>
        <taxon>Methanosarcinaceae</taxon>
        <taxon>Methanolobus</taxon>
    </lineage>
</organism>
<dbReference type="InterPro" id="IPR036890">
    <property type="entry name" value="HATPase_C_sf"/>
</dbReference>
<dbReference type="Gene3D" id="3.40.50.2300">
    <property type="match status" value="1"/>
</dbReference>
<dbReference type="InterPro" id="IPR004358">
    <property type="entry name" value="Sig_transdc_His_kin-like_C"/>
</dbReference>
<dbReference type="SUPFAM" id="SSF52172">
    <property type="entry name" value="CheY-like"/>
    <property type="match status" value="1"/>
</dbReference>
<dbReference type="GeneID" id="55820409"/>
<dbReference type="PRINTS" id="PR00344">
    <property type="entry name" value="BCTRLSENSOR"/>
</dbReference>
<keyword evidence="8" id="KW-1185">Reference proteome</keyword>
<dbReference type="InterPro" id="IPR035965">
    <property type="entry name" value="PAS-like_dom_sf"/>
</dbReference>
<evidence type="ECO:0000313" key="7">
    <source>
        <dbReference type="EMBL" id="QLC49123.1"/>
    </source>
</evidence>
<evidence type="ECO:0000259" key="4">
    <source>
        <dbReference type="PROSITE" id="PS50110"/>
    </source>
</evidence>
<dbReference type="Pfam" id="PF00072">
    <property type="entry name" value="Response_reg"/>
    <property type="match status" value="1"/>
</dbReference>
<dbReference type="Gene3D" id="3.30.565.10">
    <property type="entry name" value="Histidine kinase-like ATPase, C-terminal domain"/>
    <property type="match status" value="1"/>
</dbReference>
<dbReference type="Pfam" id="PF00512">
    <property type="entry name" value="HisKA"/>
    <property type="match status" value="1"/>
</dbReference>
<dbReference type="Pfam" id="PF02518">
    <property type="entry name" value="HATPase_c"/>
    <property type="match status" value="1"/>
</dbReference>
<dbReference type="InterPro" id="IPR011006">
    <property type="entry name" value="CheY-like_superfamily"/>
</dbReference>
<dbReference type="SUPFAM" id="SSF47384">
    <property type="entry name" value="Homodimeric domain of signal transducing histidine kinase"/>
    <property type="match status" value="1"/>
</dbReference>
<reference evidence="7 8" key="1">
    <citation type="submission" date="2020-06" db="EMBL/GenBank/DDBJ databases">
        <title>Methanolobus halotolerans sp. nov., isolated from a saline lake Tus in Siberia.</title>
        <authorList>
            <person name="Shen Y."/>
            <person name="Chen S.-C."/>
            <person name="Lai M.-C."/>
            <person name="Huang H.-H."/>
            <person name="Chiu H.-H."/>
            <person name="Tang S.-L."/>
            <person name="Rogozin D.Y."/>
            <person name="Degermendzhy A.G."/>
        </authorList>
    </citation>
    <scope>NUCLEOTIDE SEQUENCE [LARGE SCALE GENOMIC DNA]</scope>
    <source>
        <strain evidence="7 8">DSM 21339</strain>
    </source>
</reference>
<dbReference type="PANTHER" id="PTHR43547:SF2">
    <property type="entry name" value="HYBRID SIGNAL TRANSDUCTION HISTIDINE KINASE C"/>
    <property type="match status" value="1"/>
</dbReference>
<evidence type="ECO:0000256" key="2">
    <source>
        <dbReference type="PROSITE-ProRule" id="PRU00169"/>
    </source>
</evidence>
<proteinExistence type="predicted"/>
<feature type="domain" description="Histidine kinase" evidence="3">
    <location>
        <begin position="281"/>
        <end position="492"/>
    </location>
</feature>
<dbReference type="PROSITE" id="PS50113">
    <property type="entry name" value="PAC"/>
    <property type="match status" value="1"/>
</dbReference>
<dbReference type="InterPro" id="IPR000700">
    <property type="entry name" value="PAS-assoc_C"/>
</dbReference>
<dbReference type="CDD" id="cd00130">
    <property type="entry name" value="PAS"/>
    <property type="match status" value="1"/>
</dbReference>
<evidence type="ECO:0000259" key="6">
    <source>
        <dbReference type="PROSITE" id="PS50113"/>
    </source>
</evidence>
<dbReference type="InterPro" id="IPR000014">
    <property type="entry name" value="PAS"/>
</dbReference>
<dbReference type="NCBIfam" id="TIGR00229">
    <property type="entry name" value="sensory_box"/>
    <property type="match status" value="1"/>
</dbReference>
<evidence type="ECO:0000256" key="1">
    <source>
        <dbReference type="ARBA" id="ARBA00022553"/>
    </source>
</evidence>
<dbReference type="SMART" id="SM00091">
    <property type="entry name" value="PAS"/>
    <property type="match status" value="1"/>
</dbReference>
<evidence type="ECO:0000313" key="8">
    <source>
        <dbReference type="Proteomes" id="UP000509594"/>
    </source>
</evidence>
<dbReference type="PANTHER" id="PTHR43547">
    <property type="entry name" value="TWO-COMPONENT HISTIDINE KINASE"/>
    <property type="match status" value="1"/>
</dbReference>
<evidence type="ECO:0000259" key="3">
    <source>
        <dbReference type="PROSITE" id="PS50109"/>
    </source>
</evidence>
<dbReference type="KEGG" id="mzi:HWN40_02000"/>
<sequence>MLKCSKRKILIIDDEKINVMLLSSYLSDDYEVLIASSGEAGLEIVKKEEPDLILLDVVMPGKDGFEICKIIKKEYKLDFIPVIMLTSLTSRDDHQRGIEVGADDFLKKPADRFELDKKITSLLRIKDQHDSLLTELDRTHRYLDYVGILIAVLDPECRLIHINKKGTDILGCNRKNIINRDWIDLFVAESYADQVQRRYKNLQEGQIKQNEYHEYPIRTITGKERLFKWYDSVLKNEEGNFTGILISGEDITEKRKDEIKLQEYASQLERSNELKDLFTDVLRHDLLNPAGLIKSFSELLEDTDPNDRQKRIIESINRSTVKLIELIEGASQLAKLGAIDKIAFVKCDITSMIQDVVNNYVPDMDKKDIVLADLPESTFHALANPMIEGVFTNLLSNAIKYSPNGSIIKIKIDNSGDKLKVSFIDQGDGIPGIERSNIFERFKRLHKENVQGSGIGLAIVKRIQDLHDEEVGVTDNPEGKGSIFWFTLKKAYN</sequence>
<dbReference type="InterPro" id="IPR036097">
    <property type="entry name" value="HisK_dim/P_sf"/>
</dbReference>
<evidence type="ECO:0000259" key="5">
    <source>
        <dbReference type="PROSITE" id="PS50112"/>
    </source>
</evidence>
<feature type="domain" description="PAC" evidence="6">
    <location>
        <begin position="211"/>
        <end position="263"/>
    </location>
</feature>
<dbReference type="Pfam" id="PF08448">
    <property type="entry name" value="PAS_4"/>
    <property type="match status" value="1"/>
</dbReference>
<dbReference type="SUPFAM" id="SSF55785">
    <property type="entry name" value="PYP-like sensor domain (PAS domain)"/>
    <property type="match status" value="1"/>
</dbReference>
<dbReference type="PROSITE" id="PS50109">
    <property type="entry name" value="HIS_KIN"/>
    <property type="match status" value="1"/>
</dbReference>
<feature type="domain" description="Response regulatory" evidence="4">
    <location>
        <begin position="8"/>
        <end position="123"/>
    </location>
</feature>
<dbReference type="OrthoDB" id="8127at2157"/>
<feature type="domain" description="PAS" evidence="5">
    <location>
        <begin position="135"/>
        <end position="206"/>
    </location>
</feature>
<gene>
    <name evidence="7" type="ORF">HWN40_02000</name>
</gene>
<dbReference type="AlphaFoldDB" id="A0A7D5I3U8"/>
<dbReference type="SMART" id="SM00388">
    <property type="entry name" value="HisKA"/>
    <property type="match status" value="1"/>
</dbReference>
<dbReference type="SMART" id="SM00448">
    <property type="entry name" value="REC"/>
    <property type="match status" value="1"/>
</dbReference>
<dbReference type="InterPro" id="IPR005467">
    <property type="entry name" value="His_kinase_dom"/>
</dbReference>
<dbReference type="Proteomes" id="UP000509594">
    <property type="component" value="Chromosome"/>
</dbReference>
<dbReference type="RefSeq" id="WP_176964186.1">
    <property type="nucleotide sequence ID" value="NZ_CP058215.1"/>
</dbReference>
<dbReference type="GO" id="GO:0000155">
    <property type="term" value="F:phosphorelay sensor kinase activity"/>
    <property type="evidence" value="ECO:0007669"/>
    <property type="project" value="InterPro"/>
</dbReference>
<dbReference type="SMART" id="SM00387">
    <property type="entry name" value="HATPase_c"/>
    <property type="match status" value="1"/>
</dbReference>
<protein>
    <submittedName>
        <fullName evidence="7">Response regulator</fullName>
    </submittedName>
</protein>
<dbReference type="CDD" id="cd00082">
    <property type="entry name" value="HisKA"/>
    <property type="match status" value="1"/>
</dbReference>
<dbReference type="Gene3D" id="3.30.450.20">
    <property type="entry name" value="PAS domain"/>
    <property type="match status" value="1"/>
</dbReference>
<dbReference type="InterPro" id="IPR001789">
    <property type="entry name" value="Sig_transdc_resp-reg_receiver"/>
</dbReference>
<dbReference type="SUPFAM" id="SSF55874">
    <property type="entry name" value="ATPase domain of HSP90 chaperone/DNA topoisomerase II/histidine kinase"/>
    <property type="match status" value="1"/>
</dbReference>